<dbReference type="InterPro" id="IPR035472">
    <property type="entry name" value="RpiR-like_SIS"/>
</dbReference>
<comment type="caution">
    <text evidence="5">The sequence shown here is derived from an EMBL/GenBank/DDBJ whole genome shotgun (WGS) entry which is preliminary data.</text>
</comment>
<dbReference type="CDD" id="cd05013">
    <property type="entry name" value="SIS_RpiR"/>
    <property type="match status" value="1"/>
</dbReference>
<evidence type="ECO:0000256" key="3">
    <source>
        <dbReference type="ARBA" id="ARBA00023163"/>
    </source>
</evidence>
<dbReference type="InterPro" id="IPR046348">
    <property type="entry name" value="SIS_dom_sf"/>
</dbReference>
<dbReference type="SUPFAM" id="SSF46689">
    <property type="entry name" value="Homeodomain-like"/>
    <property type="match status" value="1"/>
</dbReference>
<accession>A0ABU5EHX2</accession>
<dbReference type="InterPro" id="IPR047640">
    <property type="entry name" value="RpiR-like"/>
</dbReference>
<dbReference type="Gene3D" id="3.40.50.10490">
    <property type="entry name" value="Glucose-6-phosphate isomerase like protein, domain 1"/>
    <property type="match status" value="1"/>
</dbReference>
<dbReference type="InterPro" id="IPR001347">
    <property type="entry name" value="SIS_dom"/>
</dbReference>
<dbReference type="Pfam" id="PF01418">
    <property type="entry name" value="HTH_6"/>
    <property type="match status" value="1"/>
</dbReference>
<dbReference type="PANTHER" id="PTHR30514">
    <property type="entry name" value="GLUCOKINASE"/>
    <property type="match status" value="1"/>
</dbReference>
<name>A0ABU5EHX2_9PROT</name>
<dbReference type="Pfam" id="PF01380">
    <property type="entry name" value="SIS"/>
    <property type="match status" value="1"/>
</dbReference>
<evidence type="ECO:0000313" key="6">
    <source>
        <dbReference type="Proteomes" id="UP001279642"/>
    </source>
</evidence>
<dbReference type="Proteomes" id="UP001279642">
    <property type="component" value="Unassembled WGS sequence"/>
</dbReference>
<dbReference type="InterPro" id="IPR000281">
    <property type="entry name" value="HTH_RpiR"/>
</dbReference>
<evidence type="ECO:0000256" key="2">
    <source>
        <dbReference type="ARBA" id="ARBA00023125"/>
    </source>
</evidence>
<dbReference type="PROSITE" id="PS51071">
    <property type="entry name" value="HTH_RPIR"/>
    <property type="match status" value="1"/>
</dbReference>
<keyword evidence="3" id="KW-0804">Transcription</keyword>
<reference evidence="5 6" key="1">
    <citation type="journal article" date="2016" name="Antonie Van Leeuwenhoek">
        <title>Dongia soli sp. nov., isolated from soil from Dokdo, Korea.</title>
        <authorList>
            <person name="Kim D.U."/>
            <person name="Lee H."/>
            <person name="Kim H."/>
            <person name="Kim S.G."/>
            <person name="Ka J.O."/>
        </authorList>
    </citation>
    <scope>NUCLEOTIDE SEQUENCE [LARGE SCALE GENOMIC DNA]</scope>
    <source>
        <strain evidence="5 6">D78</strain>
    </source>
</reference>
<dbReference type="Gene3D" id="1.10.10.10">
    <property type="entry name" value="Winged helix-like DNA-binding domain superfamily/Winged helix DNA-binding domain"/>
    <property type="match status" value="1"/>
</dbReference>
<dbReference type="InterPro" id="IPR036388">
    <property type="entry name" value="WH-like_DNA-bd_sf"/>
</dbReference>
<keyword evidence="2" id="KW-0238">DNA-binding</keyword>
<protein>
    <submittedName>
        <fullName evidence="5">MurR/RpiR family transcriptional regulator</fullName>
    </submittedName>
</protein>
<feature type="domain" description="HTH rpiR-type" evidence="4">
    <location>
        <begin position="41"/>
        <end position="117"/>
    </location>
</feature>
<evidence type="ECO:0000313" key="5">
    <source>
        <dbReference type="EMBL" id="MDY0884976.1"/>
    </source>
</evidence>
<dbReference type="PANTHER" id="PTHR30514:SF18">
    <property type="entry name" value="RPIR-FAMILY TRANSCRIPTIONAL REGULATOR"/>
    <property type="match status" value="1"/>
</dbReference>
<evidence type="ECO:0000259" key="4">
    <source>
        <dbReference type="PROSITE" id="PS51071"/>
    </source>
</evidence>
<gene>
    <name evidence="5" type="ORF">SMD27_19180</name>
</gene>
<keyword evidence="6" id="KW-1185">Reference proteome</keyword>
<dbReference type="InterPro" id="IPR009057">
    <property type="entry name" value="Homeodomain-like_sf"/>
</dbReference>
<dbReference type="SUPFAM" id="SSF53697">
    <property type="entry name" value="SIS domain"/>
    <property type="match status" value="1"/>
</dbReference>
<proteinExistence type="predicted"/>
<keyword evidence="1" id="KW-0805">Transcription regulation</keyword>
<dbReference type="EMBL" id="JAXCLW010000007">
    <property type="protein sequence ID" value="MDY0884976.1"/>
    <property type="molecule type" value="Genomic_DNA"/>
</dbReference>
<dbReference type="RefSeq" id="WP_320510050.1">
    <property type="nucleotide sequence ID" value="NZ_JAXCLW010000007.1"/>
</dbReference>
<evidence type="ECO:0000256" key="1">
    <source>
        <dbReference type="ARBA" id="ARBA00023015"/>
    </source>
</evidence>
<sequence>MAVNQVGRDIVDVSVLKSTSQSVVSISLMEAKTKNPISHPAAIEPHIRALLPSLTPSEKRVARAILAAYPIAALGTIAELSERAGASAPTILRLTTKLGFEGYSHFQKVVQEEIQQKMQSPLSLLESAPRMPPARRGFLGGFFDDLVEALQKTNSLLQPSVLDEAIDLLADPSRKVYAIGGRSSHVLAKYLVFHLHLLRPQVQEIANSSVPVYHQAADLGRGALVVAFDFRRYERQTIEFCQHAAKRGAKLILMTDPWLSPIAELAQIVLPVEVDVPSPFDSSIVAMAVVEACLAGALARLDDTARARMAKLDELTGRDKVIGAETVGGGTRPKPSKQGAT</sequence>
<organism evidence="5 6">
    <name type="scientific">Dongia soli</name>
    <dbReference type="NCBI Taxonomy" id="600628"/>
    <lineage>
        <taxon>Bacteria</taxon>
        <taxon>Pseudomonadati</taxon>
        <taxon>Pseudomonadota</taxon>
        <taxon>Alphaproteobacteria</taxon>
        <taxon>Rhodospirillales</taxon>
        <taxon>Dongiaceae</taxon>
        <taxon>Dongia</taxon>
    </lineage>
</organism>